<gene>
    <name evidence="1" type="ORF">ACPOL_1638</name>
</gene>
<keyword evidence="2" id="KW-1185">Reference proteome</keyword>
<name>A0A2Z5FWT9_9BACT</name>
<sequence length="48" mass="5517">MYYLDASGYLIPAAKIPLTYTRPGPQMSRRIFSRQVVGRVKKVPYITI</sequence>
<proteinExistence type="predicted"/>
<evidence type="ECO:0000313" key="1">
    <source>
        <dbReference type="EMBL" id="AXC10984.1"/>
    </source>
</evidence>
<dbReference type="Proteomes" id="UP000253606">
    <property type="component" value="Chromosome"/>
</dbReference>
<dbReference type="EMBL" id="CP030840">
    <property type="protein sequence ID" value="AXC10984.1"/>
    <property type="molecule type" value="Genomic_DNA"/>
</dbReference>
<organism evidence="1 2">
    <name type="scientific">Acidisarcina polymorpha</name>
    <dbReference type="NCBI Taxonomy" id="2211140"/>
    <lineage>
        <taxon>Bacteria</taxon>
        <taxon>Pseudomonadati</taxon>
        <taxon>Acidobacteriota</taxon>
        <taxon>Terriglobia</taxon>
        <taxon>Terriglobales</taxon>
        <taxon>Acidobacteriaceae</taxon>
        <taxon>Acidisarcina</taxon>
    </lineage>
</organism>
<evidence type="ECO:0000313" key="2">
    <source>
        <dbReference type="Proteomes" id="UP000253606"/>
    </source>
</evidence>
<accession>A0A2Z5FWT9</accession>
<dbReference type="AlphaFoldDB" id="A0A2Z5FWT9"/>
<dbReference type="KEGG" id="abas:ACPOL_1638"/>
<reference evidence="1 2" key="1">
    <citation type="journal article" date="2018" name="Front. Microbiol.">
        <title>Hydrolytic Capabilities as a Key to Environmental Success: Chitinolytic and Cellulolytic Acidobacteria From Acidic Sub-arctic Soils and Boreal Peatlands.</title>
        <authorList>
            <person name="Belova S.E."/>
            <person name="Ravin N.V."/>
            <person name="Pankratov T.A."/>
            <person name="Rakitin A.L."/>
            <person name="Ivanova A.A."/>
            <person name="Beletsky A.V."/>
            <person name="Mardanov A.V."/>
            <person name="Sinninghe Damste J.S."/>
            <person name="Dedysh S.N."/>
        </authorList>
    </citation>
    <scope>NUCLEOTIDE SEQUENCE [LARGE SCALE GENOMIC DNA]</scope>
    <source>
        <strain evidence="1 2">SBC82</strain>
    </source>
</reference>
<protein>
    <submittedName>
        <fullName evidence="1">Uncharacterized protein</fullName>
    </submittedName>
</protein>